<dbReference type="Pfam" id="PF00483">
    <property type="entry name" value="NTP_transferase"/>
    <property type="match status" value="1"/>
</dbReference>
<reference evidence="2" key="1">
    <citation type="journal article" date="2015" name="Nature">
        <title>Complex archaea that bridge the gap between prokaryotes and eukaryotes.</title>
        <authorList>
            <person name="Spang A."/>
            <person name="Saw J.H."/>
            <person name="Jorgensen S.L."/>
            <person name="Zaremba-Niedzwiedzka K."/>
            <person name="Martijn J."/>
            <person name="Lind A.E."/>
            <person name="van Eijk R."/>
            <person name="Schleper C."/>
            <person name="Guy L."/>
            <person name="Ettema T.J."/>
        </authorList>
    </citation>
    <scope>NUCLEOTIDE SEQUENCE</scope>
</reference>
<feature type="domain" description="Nucleotidyl transferase" evidence="1">
    <location>
        <begin position="2"/>
        <end position="180"/>
    </location>
</feature>
<dbReference type="PANTHER" id="PTHR22572">
    <property type="entry name" value="SUGAR-1-PHOSPHATE GUANYL TRANSFERASE"/>
    <property type="match status" value="1"/>
</dbReference>
<evidence type="ECO:0000259" key="1">
    <source>
        <dbReference type="Pfam" id="PF00483"/>
    </source>
</evidence>
<sequence length="233" mass="26177">MKAVILAGGLGTRLRPLTFSIPKPLLPVGEKPILEFIFEHLRKYAIKEIILSTGYQSELIRAFCGDGSRFGVKIHYVKEESPLGTAGPLSLMRRRFSANETFVLMNGDVVTKLDFSKIIQYHSSNKCELTIGFTKFEYKSPFGVLEIEGGRLKNILEKPAKIYDVSAGIYVLNSSVLDFIPDNTFFTVPNLAKELLRAGKKVGTYQIEEFWVGIEHIDQIDQVLKELSRIGTD</sequence>
<evidence type="ECO:0000313" key="2">
    <source>
        <dbReference type="EMBL" id="KKL97151.1"/>
    </source>
</evidence>
<dbReference type="InterPro" id="IPR029044">
    <property type="entry name" value="Nucleotide-diphossugar_trans"/>
</dbReference>
<dbReference type="Gene3D" id="3.90.550.10">
    <property type="entry name" value="Spore Coat Polysaccharide Biosynthesis Protein SpsA, Chain A"/>
    <property type="match status" value="1"/>
</dbReference>
<name>A0A0F9H2D9_9ZZZZ</name>
<protein>
    <recommendedName>
        <fullName evidence="1">Nucleotidyl transferase domain-containing protein</fullName>
    </recommendedName>
</protein>
<comment type="caution">
    <text evidence="2">The sequence shown here is derived from an EMBL/GenBank/DDBJ whole genome shotgun (WGS) entry which is preliminary data.</text>
</comment>
<gene>
    <name evidence="2" type="ORF">LCGC14_1837360</name>
</gene>
<dbReference type="EMBL" id="LAZR01018236">
    <property type="protein sequence ID" value="KKL97151.1"/>
    <property type="molecule type" value="Genomic_DNA"/>
</dbReference>
<accession>A0A0F9H2D9</accession>
<dbReference type="AlphaFoldDB" id="A0A0F9H2D9"/>
<dbReference type="InterPro" id="IPR005835">
    <property type="entry name" value="NTP_transferase_dom"/>
</dbReference>
<dbReference type="InterPro" id="IPR050486">
    <property type="entry name" value="Mannose-1P_guanyltransferase"/>
</dbReference>
<proteinExistence type="predicted"/>
<organism evidence="2">
    <name type="scientific">marine sediment metagenome</name>
    <dbReference type="NCBI Taxonomy" id="412755"/>
    <lineage>
        <taxon>unclassified sequences</taxon>
        <taxon>metagenomes</taxon>
        <taxon>ecological metagenomes</taxon>
    </lineage>
</organism>
<dbReference type="SUPFAM" id="SSF53448">
    <property type="entry name" value="Nucleotide-diphospho-sugar transferases"/>
    <property type="match status" value="1"/>
</dbReference>